<protein>
    <recommendedName>
        <fullName evidence="2">Ribose-5-phosphate isomerase A</fullName>
        <ecNumber evidence="2">5.3.1.6</ecNumber>
    </recommendedName>
    <alternativeName>
        <fullName evidence="2">Phosphoriboisomerase A</fullName>
        <shortName evidence="2">PRI</shortName>
    </alternativeName>
</protein>
<dbReference type="GO" id="GO:0004751">
    <property type="term" value="F:ribose-5-phosphate isomerase activity"/>
    <property type="evidence" value="ECO:0007669"/>
    <property type="project" value="UniProtKB-EC"/>
</dbReference>
<comment type="caution">
    <text evidence="3">The sequence shown here is derived from an EMBL/GenBank/DDBJ whole genome shotgun (WGS) entry which is preliminary data.</text>
</comment>
<dbReference type="CDD" id="cd01398">
    <property type="entry name" value="RPI_A"/>
    <property type="match status" value="1"/>
</dbReference>
<dbReference type="InterPro" id="IPR037171">
    <property type="entry name" value="NagB/RpiA_transferase-like"/>
</dbReference>
<dbReference type="HAMAP" id="MF_00170">
    <property type="entry name" value="Rib_5P_isom_A"/>
    <property type="match status" value="1"/>
</dbReference>
<comment type="subunit">
    <text evidence="2">Homodimer.</text>
</comment>
<dbReference type="SUPFAM" id="SSF100950">
    <property type="entry name" value="NagB/RpiA/CoA transferase-like"/>
    <property type="match status" value="1"/>
</dbReference>
<organism evidence="3 4">
    <name type="scientific">Carnobacterium antarcticum</name>
    <dbReference type="NCBI Taxonomy" id="2126436"/>
    <lineage>
        <taxon>Bacteria</taxon>
        <taxon>Bacillati</taxon>
        <taxon>Bacillota</taxon>
        <taxon>Bacilli</taxon>
        <taxon>Lactobacillales</taxon>
        <taxon>Carnobacteriaceae</taxon>
        <taxon>Carnobacterium</taxon>
    </lineage>
</organism>
<gene>
    <name evidence="2 3" type="primary">rpiA</name>
    <name evidence="3" type="ORF">ACFSBK_02645</name>
</gene>
<dbReference type="RefSeq" id="WP_058919163.1">
    <property type="nucleotide sequence ID" value="NZ_JBHSQC010000015.1"/>
</dbReference>
<sequence>MNIKQMVGEKAAEYVKDGMVVGLGTGSTAYYLVEALGRRVQEGLTMTGVTTSLRTKEQAEALGIPLKDLNDVKEIDLTIDGADEISSDYQGIKGGGGAHLFEKMVADHSKKVMWIVDSSKMVETLGAFPLPIEVVTFGYQQLFRLFEAKGYQPTLRLDEAGQTYITDGGHYIIDLHLGEIKHPHTLAAWLDSLTGVVEHGLFLDQVDTILVGHKDSVEVITAR</sequence>
<dbReference type="EC" id="5.3.1.6" evidence="2"/>
<comment type="catalytic activity">
    <reaction evidence="2">
        <text>aldehydo-D-ribose 5-phosphate = D-ribulose 5-phosphate</text>
        <dbReference type="Rhea" id="RHEA:14657"/>
        <dbReference type="ChEBI" id="CHEBI:58121"/>
        <dbReference type="ChEBI" id="CHEBI:58273"/>
        <dbReference type="EC" id="5.3.1.6"/>
    </reaction>
</comment>
<dbReference type="PANTHER" id="PTHR43748">
    <property type="entry name" value="RIBOSE-5-PHOSPHATE ISOMERASE 3, CHLOROPLASTIC-RELATED"/>
    <property type="match status" value="1"/>
</dbReference>
<dbReference type="Gene3D" id="3.40.50.1360">
    <property type="match status" value="1"/>
</dbReference>
<dbReference type="NCBIfam" id="TIGR00021">
    <property type="entry name" value="rpiA"/>
    <property type="match status" value="1"/>
</dbReference>
<feature type="binding site" evidence="2">
    <location>
        <position position="120"/>
    </location>
    <ligand>
        <name>substrate</name>
    </ligand>
</feature>
<dbReference type="EMBL" id="JBHUFF010000008">
    <property type="protein sequence ID" value="MFD1798758.1"/>
    <property type="molecule type" value="Genomic_DNA"/>
</dbReference>
<evidence type="ECO:0000256" key="2">
    <source>
        <dbReference type="HAMAP-Rule" id="MF_00170"/>
    </source>
</evidence>
<dbReference type="Proteomes" id="UP001597285">
    <property type="component" value="Unassembled WGS sequence"/>
</dbReference>
<dbReference type="InterPro" id="IPR020672">
    <property type="entry name" value="Ribose5P_isomerase_typA_subgr"/>
</dbReference>
<reference evidence="4" key="1">
    <citation type="journal article" date="2019" name="Int. J. Syst. Evol. Microbiol.">
        <title>The Global Catalogue of Microorganisms (GCM) 10K type strain sequencing project: providing services to taxonomists for standard genome sequencing and annotation.</title>
        <authorList>
            <consortium name="The Broad Institute Genomics Platform"/>
            <consortium name="The Broad Institute Genome Sequencing Center for Infectious Disease"/>
            <person name="Wu L."/>
            <person name="Ma J."/>
        </authorList>
    </citation>
    <scope>NUCLEOTIDE SEQUENCE [LARGE SCALE GENOMIC DNA]</scope>
    <source>
        <strain evidence="4">KCTC 42143</strain>
    </source>
</reference>
<name>A0ABW4NKW9_9LACT</name>
<dbReference type="SUPFAM" id="SSF75445">
    <property type="entry name" value="D-ribose-5-phosphate isomerase (RpiA), lid domain"/>
    <property type="match status" value="1"/>
</dbReference>
<dbReference type="InterPro" id="IPR050262">
    <property type="entry name" value="Ribose-5P_isomerase"/>
</dbReference>
<keyword evidence="1 2" id="KW-0413">Isomerase</keyword>
<dbReference type="NCBIfam" id="NF001924">
    <property type="entry name" value="PRK00702.1"/>
    <property type="match status" value="1"/>
</dbReference>
<dbReference type="Gene3D" id="3.30.70.260">
    <property type="match status" value="1"/>
</dbReference>
<evidence type="ECO:0000313" key="4">
    <source>
        <dbReference type="Proteomes" id="UP001597285"/>
    </source>
</evidence>
<keyword evidence="4" id="KW-1185">Reference proteome</keyword>
<evidence type="ECO:0000313" key="3">
    <source>
        <dbReference type="EMBL" id="MFD1798758.1"/>
    </source>
</evidence>
<dbReference type="Pfam" id="PF06026">
    <property type="entry name" value="Rib_5-P_isom_A"/>
    <property type="match status" value="1"/>
</dbReference>
<comment type="similarity">
    <text evidence="2">Belongs to the ribose 5-phosphate isomerase family.</text>
</comment>
<dbReference type="InterPro" id="IPR004788">
    <property type="entry name" value="Ribose5P_isomerase_type_A"/>
</dbReference>
<feature type="binding site" evidence="2">
    <location>
        <begin position="93"/>
        <end position="96"/>
    </location>
    <ligand>
        <name>substrate</name>
    </ligand>
</feature>
<feature type="active site" description="Proton acceptor" evidence="2">
    <location>
        <position position="102"/>
    </location>
</feature>
<feature type="binding site" evidence="2">
    <location>
        <begin position="80"/>
        <end position="83"/>
    </location>
    <ligand>
        <name>substrate</name>
    </ligand>
</feature>
<comment type="pathway">
    <text evidence="2">Carbohydrate degradation; pentose phosphate pathway; D-ribose 5-phosphate from D-ribulose 5-phosphate (non-oxidative stage): step 1/1.</text>
</comment>
<comment type="function">
    <text evidence="2">Catalyzes the reversible conversion of ribose-5-phosphate to ribulose 5-phosphate.</text>
</comment>
<dbReference type="PANTHER" id="PTHR43748:SF3">
    <property type="entry name" value="RIBOSE-5-PHOSPHATE ISOMERASE 3, CHLOROPLASTIC-RELATED"/>
    <property type="match status" value="1"/>
</dbReference>
<feature type="binding site" evidence="2">
    <location>
        <begin position="25"/>
        <end position="28"/>
    </location>
    <ligand>
        <name>substrate</name>
    </ligand>
</feature>
<proteinExistence type="inferred from homology"/>
<evidence type="ECO:0000256" key="1">
    <source>
        <dbReference type="ARBA" id="ARBA00023235"/>
    </source>
</evidence>
<accession>A0ABW4NKW9</accession>